<reference evidence="1 2" key="1">
    <citation type="submission" date="2015-11" db="EMBL/GenBank/DDBJ databases">
        <title>Butyribacter intestini gen. nov., sp. nov., a butyric acid-producing bacterium of the family Lachnospiraceae isolated from the human faeces.</title>
        <authorList>
            <person name="Zou Y."/>
            <person name="Xue W."/>
            <person name="Luo G."/>
            <person name="Lv M."/>
        </authorList>
    </citation>
    <scope>NUCLEOTIDE SEQUENCE [LARGE SCALE GENOMIC DNA]</scope>
    <source>
        <strain evidence="1 2">ACET-33324</strain>
    </source>
</reference>
<comment type="caution">
    <text evidence="1">The sequence shown here is derived from an EMBL/GenBank/DDBJ whole genome shotgun (WGS) entry which is preliminary data.</text>
</comment>
<evidence type="ECO:0000313" key="2">
    <source>
        <dbReference type="Proteomes" id="UP000054874"/>
    </source>
</evidence>
<proteinExistence type="predicted"/>
<accession>A0A0V8QH05</accession>
<organism evidence="1 2">
    <name type="scientific">Acetivibrio ethanolgignens</name>
    <dbReference type="NCBI Taxonomy" id="290052"/>
    <lineage>
        <taxon>Bacteria</taxon>
        <taxon>Bacillati</taxon>
        <taxon>Bacillota</taxon>
        <taxon>Clostridia</taxon>
        <taxon>Eubacteriales</taxon>
        <taxon>Oscillospiraceae</taxon>
        <taxon>Acetivibrio</taxon>
    </lineage>
</organism>
<dbReference type="OrthoDB" id="1828345at2"/>
<dbReference type="RefSeq" id="WP_058351873.1">
    <property type="nucleotide sequence ID" value="NZ_CABMMD010000073.1"/>
</dbReference>
<name>A0A0V8QH05_9FIRM</name>
<dbReference type="Proteomes" id="UP000054874">
    <property type="component" value="Unassembled WGS sequence"/>
</dbReference>
<dbReference type="AlphaFoldDB" id="A0A0V8QH05"/>
<evidence type="ECO:0000313" key="1">
    <source>
        <dbReference type="EMBL" id="KSV59899.1"/>
    </source>
</evidence>
<feature type="non-terminal residue" evidence="1">
    <location>
        <position position="602"/>
    </location>
</feature>
<dbReference type="EMBL" id="LNAM01000073">
    <property type="protein sequence ID" value="KSV59899.1"/>
    <property type="molecule type" value="Genomic_DNA"/>
</dbReference>
<sequence>MYPVSNAFLQKIKENTREYYWTGTIVTTYGTRYTFQNADILKGSAYINHKSCSADEMELGSVNAAEMKITLFNNIDRYTLMDAEVRLTYHLRIDENTVEDVPMGVFIVTEANRNIKTLELVGYDRMLLLDKEFSVTDMVGTPYQILHLMAEACGIVLEQSEQQIKALTNGTETFSIYTDNDIETWRDVLFYLAQAMCCFASFNREGKLELKQYGMNPVFEVNNTHRFTSSFSDFKTRYTAVSSTNLRTQMAEYYALETDDALTMNLGTNPMLQYGLEATRKRIIERILYKLAEFEYVPFDSTTIGNPALDVGDVIVNRGGHADEDSYYCITEYECRINGKQTLKGVGKNPRLASAKSKNDKNISGLINQAEENKIIYYKFVNAYDINVASTPTEVISIAYVAVEDTTAMFMAQVLIETTPDDEEEDVILKVTYKKGLEEETTFYPIETFKDGKHIMALLYPITVGQNTDNTFSVYMNIIGSGSALIKAGNIRATISGQGLAAGLNVWDGKITVEDEFSVFSWNVPGFTVERYVDYPSIVLKNPVRPSLTSEFGRVAFGQLVFKVNDLNENLNAEPMVRSFTVDYMSNRRLSRAISADYFRRK</sequence>
<protein>
    <submittedName>
        <fullName evidence="1">Uncharacterized protein</fullName>
    </submittedName>
</protein>
<keyword evidence="2" id="KW-1185">Reference proteome</keyword>
<gene>
    <name evidence="1" type="ORF">ASU35_17765</name>
</gene>